<accession>A0A426ZGQ6</accession>
<dbReference type="EMBL" id="AMZH03006698">
    <property type="protein sequence ID" value="RRT63163.1"/>
    <property type="molecule type" value="Genomic_DNA"/>
</dbReference>
<evidence type="ECO:0000313" key="2">
    <source>
        <dbReference type="EMBL" id="RRT63163.1"/>
    </source>
</evidence>
<comment type="caution">
    <text evidence="2">The sequence shown here is derived from an EMBL/GenBank/DDBJ whole genome shotgun (WGS) entry which is preliminary data.</text>
</comment>
<feature type="region of interest" description="Disordered" evidence="1">
    <location>
        <begin position="74"/>
        <end position="94"/>
    </location>
</feature>
<dbReference type="AlphaFoldDB" id="A0A426ZGQ6"/>
<dbReference type="Proteomes" id="UP000287651">
    <property type="component" value="Unassembled WGS sequence"/>
</dbReference>
<reference evidence="2 3" key="1">
    <citation type="journal article" date="2014" name="Agronomy (Basel)">
        <title>A Draft Genome Sequence for Ensete ventricosum, the Drought-Tolerant Tree Against Hunger.</title>
        <authorList>
            <person name="Harrison J."/>
            <person name="Moore K.A."/>
            <person name="Paszkiewicz K."/>
            <person name="Jones T."/>
            <person name="Grant M."/>
            <person name="Ambacheew D."/>
            <person name="Muzemil S."/>
            <person name="Studholme D.J."/>
        </authorList>
    </citation>
    <scope>NUCLEOTIDE SEQUENCE [LARGE SCALE GENOMIC DNA]</scope>
</reference>
<organism evidence="2 3">
    <name type="scientific">Ensete ventricosum</name>
    <name type="common">Abyssinian banana</name>
    <name type="synonym">Musa ensete</name>
    <dbReference type="NCBI Taxonomy" id="4639"/>
    <lineage>
        <taxon>Eukaryota</taxon>
        <taxon>Viridiplantae</taxon>
        <taxon>Streptophyta</taxon>
        <taxon>Embryophyta</taxon>
        <taxon>Tracheophyta</taxon>
        <taxon>Spermatophyta</taxon>
        <taxon>Magnoliopsida</taxon>
        <taxon>Liliopsida</taxon>
        <taxon>Zingiberales</taxon>
        <taxon>Musaceae</taxon>
        <taxon>Ensete</taxon>
    </lineage>
</organism>
<sequence length="94" mass="10758">MSYGIFGVLHQSVDQGFNFLDLRFSFFLQALYPKEPSLALAEFLHARFKNIEESFYRCKSLLVALFPDWRSRCTSSARGEYPTSRSSCSLPCSS</sequence>
<protein>
    <submittedName>
        <fullName evidence="2">Uncharacterized protein</fullName>
    </submittedName>
</protein>
<proteinExistence type="predicted"/>
<evidence type="ECO:0000313" key="3">
    <source>
        <dbReference type="Proteomes" id="UP000287651"/>
    </source>
</evidence>
<name>A0A426ZGQ6_ENSVE</name>
<feature type="compositionally biased region" description="Low complexity" evidence="1">
    <location>
        <begin position="84"/>
        <end position="94"/>
    </location>
</feature>
<evidence type="ECO:0000256" key="1">
    <source>
        <dbReference type="SAM" id="MobiDB-lite"/>
    </source>
</evidence>
<gene>
    <name evidence="2" type="ORF">B296_00029328</name>
</gene>